<evidence type="ECO:0000256" key="5">
    <source>
        <dbReference type="ARBA" id="ARBA00022741"/>
    </source>
</evidence>
<dbReference type="InterPro" id="IPR000014">
    <property type="entry name" value="PAS"/>
</dbReference>
<dbReference type="AlphaFoldDB" id="A0A4R1Q121"/>
<proteinExistence type="predicted"/>
<dbReference type="GO" id="GO:0005524">
    <property type="term" value="F:ATP binding"/>
    <property type="evidence" value="ECO:0007669"/>
    <property type="project" value="UniProtKB-KW"/>
</dbReference>
<dbReference type="EMBL" id="SLUI01000005">
    <property type="protein sequence ID" value="TCL37824.1"/>
    <property type="molecule type" value="Genomic_DNA"/>
</dbReference>
<dbReference type="Gene3D" id="3.30.565.10">
    <property type="entry name" value="Histidine kinase-like ATPase, C-terminal domain"/>
    <property type="match status" value="1"/>
</dbReference>
<keyword evidence="4" id="KW-0808">Transferase</keyword>
<dbReference type="PRINTS" id="PR00344">
    <property type="entry name" value="BCTRLSENSOR"/>
</dbReference>
<dbReference type="PANTHER" id="PTHR43065:SF46">
    <property type="entry name" value="C4-DICARBOXYLATE TRANSPORT SENSOR PROTEIN DCTB"/>
    <property type="match status" value="1"/>
</dbReference>
<dbReference type="InterPro" id="IPR003661">
    <property type="entry name" value="HisK_dim/P_dom"/>
</dbReference>
<dbReference type="Gene3D" id="3.30.450.20">
    <property type="entry name" value="PAS domain"/>
    <property type="match status" value="2"/>
</dbReference>
<reference evidence="13 14" key="1">
    <citation type="submission" date="2019-03" db="EMBL/GenBank/DDBJ databases">
        <title>Genomic Encyclopedia of Type Strains, Phase IV (KMG-IV): sequencing the most valuable type-strain genomes for metagenomic binning, comparative biology and taxonomic classification.</title>
        <authorList>
            <person name="Goeker M."/>
        </authorList>
    </citation>
    <scope>NUCLEOTIDE SEQUENCE [LARGE SCALE GENOMIC DNA]</scope>
    <source>
        <strain evidence="13 14">DSM 15969</strain>
    </source>
</reference>
<evidence type="ECO:0000256" key="7">
    <source>
        <dbReference type="ARBA" id="ARBA00022840"/>
    </source>
</evidence>
<dbReference type="InterPro" id="IPR005467">
    <property type="entry name" value="His_kinase_dom"/>
</dbReference>
<keyword evidence="8" id="KW-0902">Two-component regulatory system</keyword>
<dbReference type="CDD" id="cd00082">
    <property type="entry name" value="HisKA"/>
    <property type="match status" value="1"/>
</dbReference>
<dbReference type="CDD" id="cd00130">
    <property type="entry name" value="PAS"/>
    <property type="match status" value="1"/>
</dbReference>
<dbReference type="InterPro" id="IPR013656">
    <property type="entry name" value="PAS_4"/>
</dbReference>
<evidence type="ECO:0000256" key="1">
    <source>
        <dbReference type="ARBA" id="ARBA00000085"/>
    </source>
</evidence>
<dbReference type="PANTHER" id="PTHR43065">
    <property type="entry name" value="SENSOR HISTIDINE KINASE"/>
    <property type="match status" value="1"/>
</dbReference>
<keyword evidence="5" id="KW-0547">Nucleotide-binding</keyword>
<evidence type="ECO:0000259" key="11">
    <source>
        <dbReference type="PROSITE" id="PS50112"/>
    </source>
</evidence>
<keyword evidence="9" id="KW-0812">Transmembrane</keyword>
<name>A0A4R1Q121_9FIRM</name>
<dbReference type="EC" id="2.7.13.3" evidence="2"/>
<organism evidence="13 14">
    <name type="scientific">Anaerospora hongkongensis</name>
    <dbReference type="NCBI Taxonomy" id="244830"/>
    <lineage>
        <taxon>Bacteria</taxon>
        <taxon>Bacillati</taxon>
        <taxon>Bacillota</taxon>
        <taxon>Negativicutes</taxon>
        <taxon>Selenomonadales</taxon>
        <taxon>Sporomusaceae</taxon>
        <taxon>Anaerospora</taxon>
    </lineage>
</organism>
<evidence type="ECO:0000313" key="13">
    <source>
        <dbReference type="EMBL" id="TCL37824.1"/>
    </source>
</evidence>
<dbReference type="Gene3D" id="1.10.287.130">
    <property type="match status" value="1"/>
</dbReference>
<keyword evidence="14" id="KW-1185">Reference proteome</keyword>
<evidence type="ECO:0000256" key="4">
    <source>
        <dbReference type="ARBA" id="ARBA00022679"/>
    </source>
</evidence>
<keyword evidence="6" id="KW-0418">Kinase</keyword>
<evidence type="ECO:0000256" key="3">
    <source>
        <dbReference type="ARBA" id="ARBA00022553"/>
    </source>
</evidence>
<protein>
    <recommendedName>
        <fullName evidence="2">histidine kinase</fullName>
        <ecNumber evidence="2">2.7.13.3</ecNumber>
    </recommendedName>
</protein>
<evidence type="ECO:0000256" key="8">
    <source>
        <dbReference type="ARBA" id="ARBA00023012"/>
    </source>
</evidence>
<dbReference type="Pfam" id="PF00512">
    <property type="entry name" value="HisKA"/>
    <property type="match status" value="1"/>
</dbReference>
<comment type="catalytic activity">
    <reaction evidence="1">
        <text>ATP + protein L-histidine = ADP + protein N-phospho-L-histidine.</text>
        <dbReference type="EC" id="2.7.13.3"/>
    </reaction>
</comment>
<dbReference type="Proteomes" id="UP000295063">
    <property type="component" value="Unassembled WGS sequence"/>
</dbReference>
<dbReference type="InterPro" id="IPR003594">
    <property type="entry name" value="HATPase_dom"/>
</dbReference>
<dbReference type="SMART" id="SM00388">
    <property type="entry name" value="HisKA"/>
    <property type="match status" value="1"/>
</dbReference>
<dbReference type="SUPFAM" id="SSF47384">
    <property type="entry name" value="Homodimeric domain of signal transducing histidine kinase"/>
    <property type="match status" value="1"/>
</dbReference>
<feature type="transmembrane region" description="Helical" evidence="9">
    <location>
        <begin position="12"/>
        <end position="30"/>
    </location>
</feature>
<evidence type="ECO:0000259" key="12">
    <source>
        <dbReference type="PROSITE" id="PS50113"/>
    </source>
</evidence>
<dbReference type="InterPro" id="IPR036097">
    <property type="entry name" value="HisK_dim/P_sf"/>
</dbReference>
<evidence type="ECO:0000256" key="2">
    <source>
        <dbReference type="ARBA" id="ARBA00012438"/>
    </source>
</evidence>
<dbReference type="SMART" id="SM00387">
    <property type="entry name" value="HATPase_c"/>
    <property type="match status" value="1"/>
</dbReference>
<keyword evidence="9" id="KW-1133">Transmembrane helix</keyword>
<dbReference type="PROSITE" id="PS50113">
    <property type="entry name" value="PAC"/>
    <property type="match status" value="1"/>
</dbReference>
<dbReference type="PROSITE" id="PS50112">
    <property type="entry name" value="PAS"/>
    <property type="match status" value="1"/>
</dbReference>
<feature type="transmembrane region" description="Helical" evidence="9">
    <location>
        <begin position="187"/>
        <end position="209"/>
    </location>
</feature>
<accession>A0A4R1Q121</accession>
<evidence type="ECO:0000259" key="10">
    <source>
        <dbReference type="PROSITE" id="PS50109"/>
    </source>
</evidence>
<keyword evidence="3" id="KW-0597">Phosphoprotein</keyword>
<dbReference type="Pfam" id="PF13426">
    <property type="entry name" value="PAS_9"/>
    <property type="match status" value="1"/>
</dbReference>
<dbReference type="NCBIfam" id="TIGR00229">
    <property type="entry name" value="sensory_box"/>
    <property type="match status" value="2"/>
</dbReference>
<evidence type="ECO:0000256" key="9">
    <source>
        <dbReference type="SAM" id="Phobius"/>
    </source>
</evidence>
<gene>
    <name evidence="13" type="ORF">EV210_105263</name>
</gene>
<dbReference type="Pfam" id="PF08448">
    <property type="entry name" value="PAS_4"/>
    <property type="match status" value="1"/>
</dbReference>
<dbReference type="OrthoDB" id="1672096at2"/>
<dbReference type="RefSeq" id="WP_132078991.1">
    <property type="nucleotide sequence ID" value="NZ_SLUI01000005.1"/>
</dbReference>
<comment type="caution">
    <text evidence="13">The sequence shown here is derived from an EMBL/GenBank/DDBJ whole genome shotgun (WGS) entry which is preliminary data.</text>
</comment>
<evidence type="ECO:0000256" key="6">
    <source>
        <dbReference type="ARBA" id="ARBA00022777"/>
    </source>
</evidence>
<dbReference type="GO" id="GO:0000155">
    <property type="term" value="F:phosphorelay sensor kinase activity"/>
    <property type="evidence" value="ECO:0007669"/>
    <property type="project" value="InterPro"/>
</dbReference>
<dbReference type="Pfam" id="PF02518">
    <property type="entry name" value="HATPase_c"/>
    <property type="match status" value="1"/>
</dbReference>
<sequence length="717" mass="81519">MRPSNALKKIFFVLLFIVTMPPLFLSYYYIDVRDDLHLEQEKQKLIYVSSMAEHHLKPIIVQILEENRTIRPEDVRKWHDALQPVIDKIQSRYPEYAIGISSPSFNGLIALSPNFNEDKMGRGITPNAKVTYETGAYSFKTLNNSINGAGDDVISVAYPVFYKGEVIANTFAYIKHKQYLASAFRELLPSFFAIVILWYGVFALGWFVYNKFREDIKALIQQVVSGKMPERDKGSFPELDIISSAVHDLRETLKYREAEYKTLLDNCPYGIARIDQKMRRVYINQAFHTLWGTSLRTVYKQGGEYGIYSEFISLPLGDELEKVFCTGEEYEYDSHYVDEQGVGRYYRNRVTPEKDEAGQVQTALVISREVTEKVQSEERFFKAFHMNPSMVAIISLKDKTYIDVNESFSQVLGIGREEIIGRSIDEIKFLQDGEAEKIKAHLAASCRLSNYEIKYCTKFGETRIALMSADSITLGAVECYLCVMTDITAKKQLENELARFEQLNIIGEMAAGIGHEVRNPMTTVRGYLQLFKRKEAFAAYSSQIDTMIEELDRANSIITEFLSLAKNKAVKMQLDNINHVIQRLYPLLQADALRSGHCIETVMGDIPDTCFDEKEIRQLILNLVRNGLEAMNESGVVSIRTFRQDQYIVLAVEDMGTGIAKEVMDRLGAPFVTTKDNGTGLGLPVCYRIAERHGATINVKTSPQGTTVSVLFTETME</sequence>
<dbReference type="SUPFAM" id="SSF55785">
    <property type="entry name" value="PYP-like sensor domain (PAS domain)"/>
    <property type="match status" value="2"/>
</dbReference>
<dbReference type="SMART" id="SM00091">
    <property type="entry name" value="PAS"/>
    <property type="match status" value="2"/>
</dbReference>
<evidence type="ECO:0000313" key="14">
    <source>
        <dbReference type="Proteomes" id="UP000295063"/>
    </source>
</evidence>
<dbReference type="PROSITE" id="PS50109">
    <property type="entry name" value="HIS_KIN"/>
    <property type="match status" value="1"/>
</dbReference>
<dbReference type="InterPro" id="IPR036890">
    <property type="entry name" value="HATPase_C_sf"/>
</dbReference>
<feature type="domain" description="Histidine kinase" evidence="10">
    <location>
        <begin position="512"/>
        <end position="716"/>
    </location>
</feature>
<dbReference type="InterPro" id="IPR004358">
    <property type="entry name" value="Sig_transdc_His_kin-like_C"/>
</dbReference>
<dbReference type="InterPro" id="IPR000700">
    <property type="entry name" value="PAS-assoc_C"/>
</dbReference>
<dbReference type="InterPro" id="IPR035965">
    <property type="entry name" value="PAS-like_dom_sf"/>
</dbReference>
<feature type="domain" description="PAC" evidence="12">
    <location>
        <begin position="330"/>
        <end position="382"/>
    </location>
</feature>
<keyword evidence="7" id="KW-0067">ATP-binding</keyword>
<feature type="domain" description="PAS" evidence="11">
    <location>
        <begin position="376"/>
        <end position="442"/>
    </location>
</feature>
<keyword evidence="9" id="KW-0472">Membrane</keyword>
<dbReference type="SUPFAM" id="SSF55874">
    <property type="entry name" value="ATPase domain of HSP90 chaperone/DNA topoisomerase II/histidine kinase"/>
    <property type="match status" value="1"/>
</dbReference>